<dbReference type="Proteomes" id="UP000191024">
    <property type="component" value="Chromosome D"/>
</dbReference>
<organism evidence="1 2">
    <name type="scientific">Lachancea mirantina</name>
    <dbReference type="NCBI Taxonomy" id="1230905"/>
    <lineage>
        <taxon>Eukaryota</taxon>
        <taxon>Fungi</taxon>
        <taxon>Dikarya</taxon>
        <taxon>Ascomycota</taxon>
        <taxon>Saccharomycotina</taxon>
        <taxon>Saccharomycetes</taxon>
        <taxon>Saccharomycetales</taxon>
        <taxon>Saccharomycetaceae</taxon>
        <taxon>Lachancea</taxon>
    </lineage>
</organism>
<keyword evidence="2" id="KW-1185">Reference proteome</keyword>
<evidence type="ECO:0000313" key="2">
    <source>
        <dbReference type="Proteomes" id="UP000191024"/>
    </source>
</evidence>
<proteinExistence type="predicted"/>
<name>A0A1G4J9A5_9SACH</name>
<dbReference type="GO" id="GO:0019901">
    <property type="term" value="F:protein kinase binding"/>
    <property type="evidence" value="ECO:0007669"/>
    <property type="project" value="InterPro"/>
</dbReference>
<dbReference type="CDD" id="cd20557">
    <property type="entry name" value="CYCLIN_ScPCL1-like"/>
    <property type="match status" value="1"/>
</dbReference>
<dbReference type="OrthoDB" id="244495at2759"/>
<reference evidence="1 2" key="1">
    <citation type="submission" date="2016-03" db="EMBL/GenBank/DDBJ databases">
        <authorList>
            <person name="Devillers H."/>
        </authorList>
    </citation>
    <scope>NUCLEOTIDE SEQUENCE [LARGE SCALE GENOMIC DNA]</scope>
    <source>
        <strain evidence="1">CBS 11717</strain>
    </source>
</reference>
<gene>
    <name evidence="1" type="ORF">LAMI_0D02674G</name>
</gene>
<dbReference type="Gene3D" id="1.10.472.10">
    <property type="entry name" value="Cyclin-like"/>
    <property type="match status" value="1"/>
</dbReference>
<dbReference type="GO" id="GO:0000307">
    <property type="term" value="C:cyclin-dependent protein kinase holoenzyme complex"/>
    <property type="evidence" value="ECO:0007669"/>
    <property type="project" value="UniProtKB-ARBA"/>
</dbReference>
<dbReference type="GO" id="GO:0005634">
    <property type="term" value="C:nucleus"/>
    <property type="evidence" value="ECO:0007669"/>
    <property type="project" value="TreeGrafter"/>
</dbReference>
<dbReference type="AlphaFoldDB" id="A0A1G4J9A5"/>
<sequence length="395" mass="43209">MASYMYYNQPYHGHTQSMGNFAPFSVGYGYYGVPQQVAAPAAAAVGPTGQQPYLGHHRSASYNVVLPPPGMSYMNAGGYAQPAHMAPPVLMPSQAPPAEAKVNGGVREVLDYDLALMSEYVVKNAFLIFDSDEAFNQESGSVSDVFTKGVNSVLNATRLPSVTVFLALDLLRKYLVKLPNGTESAGGDAVNVIYQTLMIAFVLANKFNDDKTFTNKSWSQATGMEIATINEFEREWLAVFEWRLFDDKFVLYSEYSQSFEHFCRGRMSPLQAYTLPSPTRGQGFSATPSSHSQSFYGFQTPLQSSSMVYSSPCYTDERSNTSNFFPPASFASPLSNGSPMTKHGINGYGYNYYSNAFPGMAPAPAPIASGTFWNTPADDFKRNVVSSNVHCCLSN</sequence>
<accession>A0A1G4J9A5</accession>
<dbReference type="PANTHER" id="PTHR15615:SF27">
    <property type="entry name" value="PHO85 CYCLIN CLG1"/>
    <property type="match status" value="1"/>
</dbReference>
<dbReference type="PANTHER" id="PTHR15615">
    <property type="match status" value="1"/>
</dbReference>
<dbReference type="GO" id="GO:0016538">
    <property type="term" value="F:cyclin-dependent protein serine/threonine kinase regulator activity"/>
    <property type="evidence" value="ECO:0007669"/>
    <property type="project" value="TreeGrafter"/>
</dbReference>
<protein>
    <submittedName>
        <fullName evidence="1">LAMI_0D02674g1_1</fullName>
    </submittedName>
</protein>
<dbReference type="STRING" id="1230905.A0A1G4J9A5"/>
<dbReference type="InterPro" id="IPR013922">
    <property type="entry name" value="Cyclin_PHO80-like"/>
</dbReference>
<evidence type="ECO:0000313" key="1">
    <source>
        <dbReference type="EMBL" id="SCU86564.1"/>
    </source>
</evidence>
<dbReference type="EMBL" id="LT598463">
    <property type="protein sequence ID" value="SCU86564.1"/>
    <property type="molecule type" value="Genomic_DNA"/>
</dbReference>